<dbReference type="InterPro" id="IPR014445">
    <property type="entry name" value="Gln-dep_NAD_synthase"/>
</dbReference>
<dbReference type="GO" id="GO:0004359">
    <property type="term" value="F:glutaminase activity"/>
    <property type="evidence" value="ECO:0007669"/>
    <property type="project" value="InterPro"/>
</dbReference>
<dbReference type="GO" id="GO:0009435">
    <property type="term" value="P:NAD+ biosynthetic process"/>
    <property type="evidence" value="ECO:0007669"/>
    <property type="project" value="UniProtKB-UniRule"/>
</dbReference>
<evidence type="ECO:0000256" key="8">
    <source>
        <dbReference type="PIRNR" id="PIRNR006630"/>
    </source>
</evidence>
<evidence type="ECO:0000259" key="10">
    <source>
        <dbReference type="PROSITE" id="PS50263"/>
    </source>
</evidence>
<dbReference type="InterPro" id="IPR041856">
    <property type="entry name" value="NAD+_synth_C"/>
</dbReference>
<dbReference type="HAMAP" id="MF_02090">
    <property type="entry name" value="NadE_glutamine_dep"/>
    <property type="match status" value="1"/>
</dbReference>
<dbReference type="PROSITE" id="PS50263">
    <property type="entry name" value="CN_HYDROLASE"/>
    <property type="match status" value="1"/>
</dbReference>
<comment type="similarity">
    <text evidence="9">Belongs to the NAD synthetase family.</text>
</comment>
<reference evidence="11" key="2">
    <citation type="journal article" date="2021" name="PeerJ">
        <title>Extensive microbial diversity within the chicken gut microbiome revealed by metagenomics and culture.</title>
        <authorList>
            <person name="Gilroy R."/>
            <person name="Ravi A."/>
            <person name="Getino M."/>
            <person name="Pursley I."/>
            <person name="Horton D.L."/>
            <person name="Alikhan N.F."/>
            <person name="Baker D."/>
            <person name="Gharbi K."/>
            <person name="Hall N."/>
            <person name="Watson M."/>
            <person name="Adriaenssens E.M."/>
            <person name="Foster-Nyarko E."/>
            <person name="Jarju S."/>
            <person name="Secka A."/>
            <person name="Antonio M."/>
            <person name="Oren A."/>
            <person name="Chaudhuri R.R."/>
            <person name="La Ragione R."/>
            <person name="Hildebrand F."/>
            <person name="Pallen M.J."/>
        </authorList>
    </citation>
    <scope>NUCLEOTIDE SEQUENCE</scope>
    <source>
        <strain evidence="11">13361</strain>
    </source>
</reference>
<evidence type="ECO:0000256" key="6">
    <source>
        <dbReference type="ARBA" id="ARBA00023027"/>
    </source>
</evidence>
<comment type="caution">
    <text evidence="11">The sequence shown here is derived from an EMBL/GenBank/DDBJ whole genome shotgun (WGS) entry which is preliminary data.</text>
</comment>
<dbReference type="Gene3D" id="3.60.110.10">
    <property type="entry name" value="Carbon-nitrogen hydrolase"/>
    <property type="match status" value="1"/>
</dbReference>
<dbReference type="GO" id="GO:0005524">
    <property type="term" value="F:ATP binding"/>
    <property type="evidence" value="ECO:0007669"/>
    <property type="project" value="UniProtKB-UniRule"/>
</dbReference>
<keyword evidence="5 7" id="KW-0067">ATP-binding</keyword>
<gene>
    <name evidence="7" type="primary">nadE</name>
    <name evidence="11" type="ORF">IAB74_04480</name>
</gene>
<feature type="binding site" evidence="7">
    <location>
        <position position="610"/>
    </location>
    <ligand>
        <name>deamido-NAD(+)</name>
        <dbReference type="ChEBI" id="CHEBI:58437"/>
        <note>ligand shared between two neighboring subunits</note>
    </ligand>
</feature>
<feature type="binding site" evidence="7">
    <location>
        <position position="121"/>
    </location>
    <ligand>
        <name>L-glutamine</name>
        <dbReference type="ChEBI" id="CHEBI:58359"/>
    </ligand>
</feature>
<evidence type="ECO:0000313" key="12">
    <source>
        <dbReference type="Proteomes" id="UP000886796"/>
    </source>
</evidence>
<dbReference type="Pfam" id="PF00795">
    <property type="entry name" value="CN_hydrolase"/>
    <property type="match status" value="1"/>
</dbReference>
<dbReference type="PANTHER" id="PTHR23090:SF9">
    <property type="entry name" value="GLUTAMINE-DEPENDENT NAD(+) SYNTHETASE"/>
    <property type="match status" value="1"/>
</dbReference>
<feature type="binding site" evidence="7">
    <location>
        <position position="448"/>
    </location>
    <ligand>
        <name>deamido-NAD(+)</name>
        <dbReference type="ChEBI" id="CHEBI:58437"/>
        <note>ligand shared between two neighboring subunits</note>
    </ligand>
</feature>
<dbReference type="InterPro" id="IPR003010">
    <property type="entry name" value="C-N_Hydrolase"/>
</dbReference>
<dbReference type="InterPro" id="IPR036526">
    <property type="entry name" value="C-N_Hydrolase_sf"/>
</dbReference>
<dbReference type="InterPro" id="IPR022310">
    <property type="entry name" value="NAD/GMP_synthase"/>
</dbReference>
<dbReference type="InterPro" id="IPR014729">
    <property type="entry name" value="Rossmann-like_a/b/a_fold"/>
</dbReference>
<feature type="active site" description="Nucleophile; for glutaminase activity" evidence="7">
    <location>
        <position position="175"/>
    </location>
</feature>
<feature type="binding site" evidence="7">
    <location>
        <position position="202"/>
    </location>
    <ligand>
        <name>L-glutamine</name>
        <dbReference type="ChEBI" id="CHEBI:58359"/>
    </ligand>
</feature>
<comment type="pathway">
    <text evidence="1 7 8">Cofactor biosynthesis; NAD(+) biosynthesis; NAD(+) from deamido-NAD(+) (L-Gln route): step 1/1.</text>
</comment>
<dbReference type="Proteomes" id="UP000886796">
    <property type="component" value="Unassembled WGS sequence"/>
</dbReference>
<dbReference type="CDD" id="cd00553">
    <property type="entry name" value="NAD_synthase"/>
    <property type="match status" value="1"/>
</dbReference>
<keyword evidence="4 7" id="KW-0547">Nucleotide-binding</keyword>
<dbReference type="SUPFAM" id="SSF52402">
    <property type="entry name" value="Adenine nucleotide alpha hydrolases-like"/>
    <property type="match status" value="1"/>
</dbReference>
<dbReference type="PIRSF" id="PIRSF006630">
    <property type="entry name" value="NADS_GAT"/>
    <property type="match status" value="1"/>
</dbReference>
<evidence type="ECO:0000256" key="7">
    <source>
        <dbReference type="HAMAP-Rule" id="MF_02090"/>
    </source>
</evidence>
<evidence type="ECO:0000256" key="4">
    <source>
        <dbReference type="ARBA" id="ARBA00022741"/>
    </source>
</evidence>
<feature type="binding site" evidence="7">
    <location>
        <position position="208"/>
    </location>
    <ligand>
        <name>L-glutamine</name>
        <dbReference type="ChEBI" id="CHEBI:58359"/>
    </ligand>
</feature>
<protein>
    <recommendedName>
        <fullName evidence="7 8">Glutamine-dependent NAD(+) synthetase</fullName>
        <ecNumber evidence="7 8">6.3.5.1</ecNumber>
    </recommendedName>
    <alternativeName>
        <fullName evidence="7 8">NAD(+) synthase [glutamine-hydrolyzing]</fullName>
    </alternativeName>
</protein>
<sequence>MLDYIRIACAVPRVQVGEVRKNVENICERIREADAGKADVVVFPELALTGYTCADLFFQETLLRACREGLQEIALCSRERPELTVAVGLPVVLGGQMYNCAAVLQNGICYGLVPKTYLPNYDEFYERRWFSSSEDLQQVEVSPEEVGLSQEGKIPVGRDVLFRLGDGTVMGVEICEDLWTPMPPSTLQAINGAEVIINLSASNETVGKRNFRRQLVQHQSSICNCIYAYVSSGCTESTQDLVFSGHSLVAEDGQILAENQELIATEYLMFQDADVGMIRAIRRRNKSVRDASSFFGKLEPMRMQRCPGTQLRSDGSLYPLVKLPFVPSEKADRLERCMSIFQIQVAGLAQRLNQLGCKAVVGVSGGLDSTLALLVAVGAMHRLGRPATDVWALTLPCFGTSDRTYRNAWELMEKLGVSTKEISIKEAVTGHFRDIGHDPTVFNGTYENAQARERTQILMDFASVVGGIVVGTGDLSELALGWCTYNGDHMSMYGVNASIPKTMMRWMISAISESEAFASSKAVLQDILDTPISPELLPPDEKGNIVQYTEDLVGPYALHDFFLYYVVRFAFSPTKIYTLACRAFREDFDQETIKKWLKSFYRRFFTQQFKRSCMPEGVKVGNVSLSPRGDWRMPSDAYANIWLAEVEKL</sequence>
<dbReference type="NCBIfam" id="TIGR00552">
    <property type="entry name" value="nadE"/>
    <property type="match status" value="1"/>
</dbReference>
<feature type="active site" description="For glutaminase activity" evidence="7">
    <location>
        <position position="115"/>
    </location>
</feature>
<comment type="catalytic activity">
    <reaction evidence="7 8">
        <text>deamido-NAD(+) + L-glutamine + ATP + H2O = L-glutamate + AMP + diphosphate + NAD(+) + H(+)</text>
        <dbReference type="Rhea" id="RHEA:24384"/>
        <dbReference type="ChEBI" id="CHEBI:15377"/>
        <dbReference type="ChEBI" id="CHEBI:15378"/>
        <dbReference type="ChEBI" id="CHEBI:29985"/>
        <dbReference type="ChEBI" id="CHEBI:30616"/>
        <dbReference type="ChEBI" id="CHEBI:33019"/>
        <dbReference type="ChEBI" id="CHEBI:57540"/>
        <dbReference type="ChEBI" id="CHEBI:58359"/>
        <dbReference type="ChEBI" id="CHEBI:58437"/>
        <dbReference type="ChEBI" id="CHEBI:456215"/>
        <dbReference type="EC" id="6.3.5.1"/>
    </reaction>
</comment>
<organism evidence="11 12">
    <name type="scientific">Candidatus Faecousia excrementigallinarum</name>
    <dbReference type="NCBI Taxonomy" id="2840806"/>
    <lineage>
        <taxon>Bacteria</taxon>
        <taxon>Bacillati</taxon>
        <taxon>Bacillota</taxon>
        <taxon>Clostridia</taxon>
        <taxon>Eubacteriales</taxon>
        <taxon>Oscillospiraceae</taxon>
        <taxon>Faecousia</taxon>
    </lineage>
</organism>
<evidence type="ECO:0000256" key="1">
    <source>
        <dbReference type="ARBA" id="ARBA00005188"/>
    </source>
</evidence>
<name>A0A9D0Z1V3_9FIRM</name>
<accession>A0A9D0Z1V3</accession>
<dbReference type="AlphaFoldDB" id="A0A9D0Z1V3"/>
<dbReference type="CDD" id="cd07570">
    <property type="entry name" value="GAT_Gln-NAD-synth"/>
    <property type="match status" value="1"/>
</dbReference>
<dbReference type="GO" id="GO:0008795">
    <property type="term" value="F:NAD+ synthase activity"/>
    <property type="evidence" value="ECO:0007669"/>
    <property type="project" value="UniProtKB-UniRule"/>
</dbReference>
<keyword evidence="3 7" id="KW-0436">Ligase</keyword>
<evidence type="ECO:0000313" key="11">
    <source>
        <dbReference type="EMBL" id="HIQ67751.1"/>
    </source>
</evidence>
<comment type="similarity">
    <text evidence="2 7 8">In the C-terminal section; belongs to the NAD synthetase family.</text>
</comment>
<evidence type="ECO:0000256" key="3">
    <source>
        <dbReference type="ARBA" id="ARBA00022598"/>
    </source>
</evidence>
<feature type="binding site" evidence="7">
    <location>
        <position position="477"/>
    </location>
    <ligand>
        <name>deamido-NAD(+)</name>
        <dbReference type="ChEBI" id="CHEBI:58437"/>
        <note>ligand shared between two neighboring subunits</note>
    </ligand>
</feature>
<comment type="function">
    <text evidence="7">Catalyzes the ATP-dependent amidation of deamido-NAD to form NAD. Uses L-glutamine as a nitrogen source.</text>
</comment>
<dbReference type="EC" id="6.3.5.1" evidence="7 8"/>
<keyword evidence="6 7" id="KW-0520">NAD</keyword>
<evidence type="ECO:0000256" key="5">
    <source>
        <dbReference type="ARBA" id="ARBA00022840"/>
    </source>
</evidence>
<dbReference type="InterPro" id="IPR003694">
    <property type="entry name" value="NAD_synthase"/>
</dbReference>
<dbReference type="SUPFAM" id="SSF56317">
    <property type="entry name" value="Carbon-nitrogen hydrolase"/>
    <property type="match status" value="1"/>
</dbReference>
<dbReference type="PANTHER" id="PTHR23090">
    <property type="entry name" value="NH 3 /GLUTAMINE-DEPENDENT NAD + SYNTHETASE"/>
    <property type="match status" value="1"/>
</dbReference>
<evidence type="ECO:0000256" key="9">
    <source>
        <dbReference type="RuleBase" id="RU003811"/>
    </source>
</evidence>
<feature type="binding site" evidence="7">
    <location>
        <begin position="482"/>
        <end position="485"/>
    </location>
    <ligand>
        <name>deamido-NAD(+)</name>
        <dbReference type="ChEBI" id="CHEBI:58437"/>
        <note>ligand shared between two neighboring subunits</note>
    </ligand>
</feature>
<reference evidence="11" key="1">
    <citation type="submission" date="2020-10" db="EMBL/GenBank/DDBJ databases">
        <authorList>
            <person name="Gilroy R."/>
        </authorList>
    </citation>
    <scope>NUCLEOTIDE SEQUENCE</scope>
    <source>
        <strain evidence="11">13361</strain>
    </source>
</reference>
<dbReference type="Pfam" id="PF02540">
    <property type="entry name" value="NAD_synthase"/>
    <property type="match status" value="1"/>
</dbReference>
<dbReference type="EMBL" id="DVFK01000064">
    <property type="protein sequence ID" value="HIQ67751.1"/>
    <property type="molecule type" value="Genomic_DNA"/>
</dbReference>
<feature type="domain" description="CN hydrolase" evidence="10">
    <location>
        <begin position="5"/>
        <end position="277"/>
    </location>
</feature>
<dbReference type="GO" id="GO:0003952">
    <property type="term" value="F:NAD+ synthase (glutamine-hydrolyzing) activity"/>
    <property type="evidence" value="ECO:0007669"/>
    <property type="project" value="UniProtKB-UniRule"/>
</dbReference>
<feature type="binding site" evidence="7">
    <location>
        <position position="472"/>
    </location>
    <ligand>
        <name>ATP</name>
        <dbReference type="ChEBI" id="CHEBI:30616"/>
    </ligand>
</feature>
<feature type="binding site" evidence="7">
    <location>
        <begin position="362"/>
        <end position="369"/>
    </location>
    <ligand>
        <name>ATP</name>
        <dbReference type="ChEBI" id="CHEBI:30616"/>
    </ligand>
</feature>
<proteinExistence type="inferred from homology"/>
<dbReference type="Gene3D" id="3.40.50.620">
    <property type="entry name" value="HUPs"/>
    <property type="match status" value="1"/>
</dbReference>
<dbReference type="Gene3D" id="1.10.10.1140">
    <property type="entry name" value="Glutamine-dependent NAD+ synthetase, C-terminal domain"/>
    <property type="match status" value="1"/>
</dbReference>
<dbReference type="NCBIfam" id="NF002730">
    <property type="entry name" value="PRK02628.1"/>
    <property type="match status" value="1"/>
</dbReference>
<feature type="active site" description="Proton acceptor; for glutaminase activity" evidence="7">
    <location>
        <position position="45"/>
    </location>
</feature>
<evidence type="ECO:0000256" key="2">
    <source>
        <dbReference type="ARBA" id="ARBA00007145"/>
    </source>
</evidence>
<dbReference type="GO" id="GO:0005737">
    <property type="term" value="C:cytoplasm"/>
    <property type="evidence" value="ECO:0007669"/>
    <property type="project" value="InterPro"/>
</dbReference>